<feature type="domain" description="Putative restriction endonuclease" evidence="1">
    <location>
        <begin position="19"/>
        <end position="168"/>
    </location>
</feature>
<gene>
    <name evidence="2" type="ORF">GCM10011487_35020</name>
</gene>
<dbReference type="InterPro" id="IPR011335">
    <property type="entry name" value="Restrct_endonuc-II-like"/>
</dbReference>
<protein>
    <recommendedName>
        <fullName evidence="1">Putative restriction endonuclease domain-containing protein</fullName>
    </recommendedName>
</protein>
<dbReference type="Pfam" id="PF05685">
    <property type="entry name" value="Uma2"/>
    <property type="match status" value="1"/>
</dbReference>
<dbReference type="AlphaFoldDB" id="A0A829YFU6"/>
<name>A0A829YFU6_9GAMM</name>
<dbReference type="RefSeq" id="WP_161813143.1">
    <property type="nucleotide sequence ID" value="NZ_BLJN01000003.1"/>
</dbReference>
<accession>A0A829YFU6</accession>
<keyword evidence="3" id="KW-1185">Reference proteome</keyword>
<dbReference type="CDD" id="cd06260">
    <property type="entry name" value="DUF820-like"/>
    <property type="match status" value="1"/>
</dbReference>
<dbReference type="EMBL" id="BLJN01000003">
    <property type="protein sequence ID" value="GFE81502.1"/>
    <property type="molecule type" value="Genomic_DNA"/>
</dbReference>
<dbReference type="Proteomes" id="UP000445000">
    <property type="component" value="Unassembled WGS sequence"/>
</dbReference>
<reference evidence="3" key="1">
    <citation type="submission" date="2020-01" db="EMBL/GenBank/DDBJ databases">
        <title>'Steroidobacter agaridevorans' sp. nov., agar-degrading bacteria isolated from rhizosphere soils.</title>
        <authorList>
            <person name="Ikenaga M."/>
            <person name="Kataoka M."/>
            <person name="Murouchi A."/>
            <person name="Katsuragi S."/>
            <person name="Sakai M."/>
        </authorList>
    </citation>
    <scope>NUCLEOTIDE SEQUENCE [LARGE SCALE GENOMIC DNA]</scope>
    <source>
        <strain evidence="3">YU21-B</strain>
    </source>
</reference>
<evidence type="ECO:0000313" key="3">
    <source>
        <dbReference type="Proteomes" id="UP000445000"/>
    </source>
</evidence>
<dbReference type="InterPro" id="IPR008538">
    <property type="entry name" value="Uma2"/>
</dbReference>
<dbReference type="Gene3D" id="3.90.1570.10">
    <property type="entry name" value="tt1808, chain A"/>
    <property type="match status" value="1"/>
</dbReference>
<proteinExistence type="predicted"/>
<dbReference type="SUPFAM" id="SSF52980">
    <property type="entry name" value="Restriction endonuclease-like"/>
    <property type="match status" value="1"/>
</dbReference>
<dbReference type="PANTHER" id="PTHR35400">
    <property type="entry name" value="SLR1083 PROTEIN"/>
    <property type="match status" value="1"/>
</dbReference>
<sequence length="198" mass="22264">MATNAIDVKKYSPYRFSIEQYYRMAEVGLLAPDARTELIEGEICDMPPIGSRHAATVSWMHRQLLKAVGDRALVFEQSPLRLSRHSEPQPDLMLLRPRRDHYSEAHPTARDALLVIEVCDSSWLYDREVKMPLYAAYGVREAWLVDIGVKTLNCFGAPHGGAFVEQTSMQIPGSLAVPSLDVHVNLARLFSFADYSVS</sequence>
<dbReference type="InterPro" id="IPR012296">
    <property type="entry name" value="Nuclease_put_TT1808"/>
</dbReference>
<organism evidence="2 3">
    <name type="scientific">Steroidobacter agaridevorans</name>
    <dbReference type="NCBI Taxonomy" id="2695856"/>
    <lineage>
        <taxon>Bacteria</taxon>
        <taxon>Pseudomonadati</taxon>
        <taxon>Pseudomonadota</taxon>
        <taxon>Gammaproteobacteria</taxon>
        <taxon>Steroidobacterales</taxon>
        <taxon>Steroidobacteraceae</taxon>
        <taxon>Steroidobacter</taxon>
    </lineage>
</organism>
<evidence type="ECO:0000259" key="1">
    <source>
        <dbReference type="Pfam" id="PF05685"/>
    </source>
</evidence>
<evidence type="ECO:0000313" key="2">
    <source>
        <dbReference type="EMBL" id="GFE81502.1"/>
    </source>
</evidence>
<comment type="caution">
    <text evidence="2">The sequence shown here is derived from an EMBL/GenBank/DDBJ whole genome shotgun (WGS) entry which is preliminary data.</text>
</comment>
<dbReference type="PANTHER" id="PTHR35400:SF1">
    <property type="entry name" value="SLR1083 PROTEIN"/>
    <property type="match status" value="1"/>
</dbReference>